<dbReference type="GO" id="GO:0004497">
    <property type="term" value="F:monooxygenase activity"/>
    <property type="evidence" value="ECO:0007669"/>
    <property type="project" value="UniProtKB-KW"/>
</dbReference>
<protein>
    <submittedName>
        <fullName evidence="1">Putative indole-3-pyruvate monooxygenase YUCCA10</fullName>
    </submittedName>
</protein>
<evidence type="ECO:0000313" key="1">
    <source>
        <dbReference type="EMBL" id="KAA3480056.1"/>
    </source>
</evidence>
<evidence type="ECO:0000313" key="2">
    <source>
        <dbReference type="Proteomes" id="UP000325315"/>
    </source>
</evidence>
<comment type="caution">
    <text evidence="1">The sequence shown here is derived from an EMBL/GenBank/DDBJ whole genome shotgun (WGS) entry which is preliminary data.</text>
</comment>
<dbReference type="AlphaFoldDB" id="A0A5B6WFH0"/>
<keyword evidence="1" id="KW-0503">Monooxygenase</keyword>
<keyword evidence="1" id="KW-0670">Pyruvate</keyword>
<keyword evidence="1" id="KW-0560">Oxidoreductase</keyword>
<dbReference type="Proteomes" id="UP000325315">
    <property type="component" value="Unassembled WGS sequence"/>
</dbReference>
<keyword evidence="2" id="KW-1185">Reference proteome</keyword>
<organism evidence="1 2">
    <name type="scientific">Gossypium australe</name>
    <dbReference type="NCBI Taxonomy" id="47621"/>
    <lineage>
        <taxon>Eukaryota</taxon>
        <taxon>Viridiplantae</taxon>
        <taxon>Streptophyta</taxon>
        <taxon>Embryophyta</taxon>
        <taxon>Tracheophyta</taxon>
        <taxon>Spermatophyta</taxon>
        <taxon>Magnoliopsida</taxon>
        <taxon>eudicotyledons</taxon>
        <taxon>Gunneridae</taxon>
        <taxon>Pentapetalae</taxon>
        <taxon>rosids</taxon>
        <taxon>malvids</taxon>
        <taxon>Malvales</taxon>
        <taxon>Malvaceae</taxon>
        <taxon>Malvoideae</taxon>
        <taxon>Gossypium</taxon>
    </lineage>
</organism>
<proteinExistence type="predicted"/>
<reference evidence="2" key="1">
    <citation type="journal article" date="2019" name="Plant Biotechnol. J.">
        <title>Genome sequencing of the Australian wild diploid species Gossypium australe highlights disease resistance and delayed gland morphogenesis.</title>
        <authorList>
            <person name="Cai Y."/>
            <person name="Cai X."/>
            <person name="Wang Q."/>
            <person name="Wang P."/>
            <person name="Zhang Y."/>
            <person name="Cai C."/>
            <person name="Xu Y."/>
            <person name="Wang K."/>
            <person name="Zhou Z."/>
            <person name="Wang C."/>
            <person name="Geng S."/>
            <person name="Li B."/>
            <person name="Dong Q."/>
            <person name="Hou Y."/>
            <person name="Wang H."/>
            <person name="Ai P."/>
            <person name="Liu Z."/>
            <person name="Yi F."/>
            <person name="Sun M."/>
            <person name="An G."/>
            <person name="Cheng J."/>
            <person name="Zhang Y."/>
            <person name="Shi Q."/>
            <person name="Xie Y."/>
            <person name="Shi X."/>
            <person name="Chang Y."/>
            <person name="Huang F."/>
            <person name="Chen Y."/>
            <person name="Hong S."/>
            <person name="Mi L."/>
            <person name="Sun Q."/>
            <person name="Zhang L."/>
            <person name="Zhou B."/>
            <person name="Peng R."/>
            <person name="Zhang X."/>
            <person name="Liu F."/>
        </authorList>
    </citation>
    <scope>NUCLEOTIDE SEQUENCE [LARGE SCALE GENOMIC DNA]</scope>
    <source>
        <strain evidence="2">cv. PA1801</strain>
    </source>
</reference>
<name>A0A5B6WFH0_9ROSI</name>
<gene>
    <name evidence="1" type="ORF">EPI10_020516</name>
</gene>
<accession>A0A5B6WFH0</accession>
<dbReference type="EMBL" id="SMMG02000003">
    <property type="protein sequence ID" value="KAA3480056.1"/>
    <property type="molecule type" value="Genomic_DNA"/>
</dbReference>
<sequence length="92" mass="10422">MARRYNLMPLFLPLAIKAQSEIGLREAMKVWMRKECPEKECPEKAFRITGKGEMEFTMLDFSGRGLQSISSDAQNIANDIYSNTTVALGFNN</sequence>